<accession>A0AB34P429</accession>
<name>A0AB34P429_LACGS</name>
<organism evidence="1 2">
    <name type="scientific">Lactobacillus gasseri SV-16A-US</name>
    <dbReference type="NCBI Taxonomy" id="575604"/>
    <lineage>
        <taxon>Bacteria</taxon>
        <taxon>Bacillati</taxon>
        <taxon>Bacillota</taxon>
        <taxon>Bacilli</taxon>
        <taxon>Lactobacillales</taxon>
        <taxon>Lactobacillaceae</taxon>
        <taxon>Lactobacillus</taxon>
    </lineage>
</organism>
<dbReference type="AlphaFoldDB" id="A0AB34P429"/>
<gene>
    <name evidence="1" type="ORF">HMPREF5175_00957</name>
</gene>
<evidence type="ECO:0000313" key="1">
    <source>
        <dbReference type="EMBL" id="KFL98115.1"/>
    </source>
</evidence>
<evidence type="ECO:0000313" key="2">
    <source>
        <dbReference type="Proteomes" id="UP000030761"/>
    </source>
</evidence>
<reference evidence="1 2" key="1">
    <citation type="submission" date="2010-03" db="EMBL/GenBank/DDBJ databases">
        <title>The Genome Sequence of Lactobacillus gasseri strain SV-16A-US.</title>
        <authorList>
            <consortium name="The Broad Institute Genome Sequencing Platform"/>
            <person name="Ward D."/>
            <person name="Earl A."/>
            <person name="Feldgarden M."/>
            <person name="Gevers D."/>
            <person name="Young S.K."/>
            <person name="Zeng Q."/>
            <person name="Koehrsen M."/>
            <person name="Alvarado L."/>
            <person name="Berlin A."/>
            <person name="Bochicchio J."/>
            <person name="Borenstein D."/>
            <person name="Chapman S.B."/>
            <person name="Chen Z."/>
            <person name="Engels R."/>
            <person name="Freedman E."/>
            <person name="Gellesch M."/>
            <person name="Goldberg J."/>
            <person name="Griggs A."/>
            <person name="Gujja S."/>
            <person name="Heilman E."/>
            <person name="Heiman D."/>
            <person name="Hepburn T."/>
            <person name="Howarth C."/>
            <person name="Jen D."/>
            <person name="Larson L."/>
            <person name="Mehta T."/>
            <person name="Park D."/>
            <person name="Pearson M."/>
            <person name="Roberts A."/>
            <person name="Saif S."/>
            <person name="Shea T."/>
            <person name="Shenoy N."/>
            <person name="Sisk P."/>
            <person name="Stolte C."/>
            <person name="Sykes S."/>
            <person name="Thomson T."/>
            <person name="Walk T."/>
            <person name="White J."/>
            <person name="Yandava C."/>
            <person name="Liu Y."/>
            <person name="Xu Q."/>
            <person name="Haas B."/>
            <person name="Nusbaum C."/>
            <person name="Birren B."/>
        </authorList>
    </citation>
    <scope>NUCLEOTIDE SEQUENCE [LARGE SCALE GENOMIC DNA]</scope>
    <source>
        <strain evidence="1 2">SV-16A-US</strain>
    </source>
</reference>
<dbReference type="RefSeq" id="WP_230579442.1">
    <property type="nucleotide sequence ID" value="NZ_KN050674.1"/>
</dbReference>
<dbReference type="EMBL" id="KN050674">
    <property type="protein sequence ID" value="KFL98115.1"/>
    <property type="molecule type" value="Genomic_DNA"/>
</dbReference>
<protein>
    <submittedName>
        <fullName evidence="1">Uncharacterized protein</fullName>
    </submittedName>
</protein>
<proteinExistence type="predicted"/>
<sequence length="197" mass="23082">MNQRINPATGYPMSTDKQIKVKKEAVSMVKAFHEENPHEAGIKFLKELGLPDPRDERTILSDKIYQHITGVLGAEAELHYKMGLWDEAENEYLQIFYLSIYHTDALRILYSKEHRYRDAVYILEFTMQTILDFPQLFYKEDYAKLSLTQEKTQKLAEKKQALDKSCLSSDKKALLSQIASNNFLRIKNWTNEIEKEK</sequence>
<dbReference type="Proteomes" id="UP000030761">
    <property type="component" value="Unassembled WGS sequence"/>
</dbReference>